<dbReference type="RefSeq" id="WP_187082419.1">
    <property type="nucleotide sequence ID" value="NZ_JACORU010000005.1"/>
</dbReference>
<evidence type="ECO:0000313" key="1">
    <source>
        <dbReference type="EMBL" id="MBC5765955.1"/>
    </source>
</evidence>
<proteinExistence type="predicted"/>
<comment type="caution">
    <text evidence="1">The sequence shown here is derived from an EMBL/GenBank/DDBJ whole genome shotgun (WGS) entry which is preliminary data.</text>
</comment>
<sequence length="109" mass="11388">MRIRMILLLVAALLFKGWVGEAMAGQMLAQQLDQAVAAQAMHADCPGHAAHEDGKTNPASCEQCQACSLHALPAMPVLVAGAAPRATPAQAAIHFTSAEPRPTRKPPVS</sequence>
<evidence type="ECO:0008006" key="3">
    <source>
        <dbReference type="Google" id="ProtNLM"/>
    </source>
</evidence>
<evidence type="ECO:0000313" key="2">
    <source>
        <dbReference type="Proteomes" id="UP000596827"/>
    </source>
</evidence>
<organism evidence="1 2">
    <name type="scientific">Ramlibacter albus</name>
    <dbReference type="NCBI Taxonomy" id="2079448"/>
    <lineage>
        <taxon>Bacteria</taxon>
        <taxon>Pseudomonadati</taxon>
        <taxon>Pseudomonadota</taxon>
        <taxon>Betaproteobacteria</taxon>
        <taxon>Burkholderiales</taxon>
        <taxon>Comamonadaceae</taxon>
        <taxon>Ramlibacter</taxon>
    </lineage>
</organism>
<dbReference type="Proteomes" id="UP000596827">
    <property type="component" value="Unassembled WGS sequence"/>
</dbReference>
<keyword evidence="2" id="KW-1185">Reference proteome</keyword>
<reference evidence="1" key="1">
    <citation type="submission" date="2020-08" db="EMBL/GenBank/DDBJ databases">
        <title>Ramlibacter sp. GTP1 16S ribosomal RNA gene genome sequencing and assembly.</title>
        <authorList>
            <person name="Kang M."/>
        </authorList>
    </citation>
    <scope>NUCLEOTIDE SEQUENCE</scope>
    <source>
        <strain evidence="1">GTP1</strain>
    </source>
</reference>
<dbReference type="EMBL" id="JACORU010000005">
    <property type="protein sequence ID" value="MBC5765955.1"/>
    <property type="molecule type" value="Genomic_DNA"/>
</dbReference>
<protein>
    <recommendedName>
        <fullName evidence="3">DUF2946 domain-containing protein</fullName>
    </recommendedName>
</protein>
<gene>
    <name evidence="1" type="ORF">H8R02_15920</name>
</gene>
<accession>A0A923M9Q8</accession>
<dbReference type="AlphaFoldDB" id="A0A923M9Q8"/>
<name>A0A923M9Q8_9BURK</name>